<organism evidence="3 4">
    <name type="scientific">Escallonia rubra</name>
    <dbReference type="NCBI Taxonomy" id="112253"/>
    <lineage>
        <taxon>Eukaryota</taxon>
        <taxon>Viridiplantae</taxon>
        <taxon>Streptophyta</taxon>
        <taxon>Embryophyta</taxon>
        <taxon>Tracheophyta</taxon>
        <taxon>Spermatophyta</taxon>
        <taxon>Magnoliopsida</taxon>
        <taxon>eudicotyledons</taxon>
        <taxon>Gunneridae</taxon>
        <taxon>Pentapetalae</taxon>
        <taxon>asterids</taxon>
        <taxon>campanulids</taxon>
        <taxon>Escalloniales</taxon>
        <taxon>Escalloniaceae</taxon>
        <taxon>Escallonia</taxon>
    </lineage>
</organism>
<reference evidence="3" key="1">
    <citation type="submission" date="2022-12" db="EMBL/GenBank/DDBJ databases">
        <title>Draft genome assemblies for two species of Escallonia (Escalloniales).</title>
        <authorList>
            <person name="Chanderbali A."/>
            <person name="Dervinis C."/>
            <person name="Anghel I."/>
            <person name="Soltis D."/>
            <person name="Soltis P."/>
            <person name="Zapata F."/>
        </authorList>
    </citation>
    <scope>NUCLEOTIDE SEQUENCE</scope>
    <source>
        <strain evidence="3">UCBG92.1500</strain>
        <tissue evidence="3">Leaf</tissue>
    </source>
</reference>
<dbReference type="AlphaFoldDB" id="A0AA88QRJ7"/>
<proteinExistence type="predicted"/>
<sequence>MQKHFSHRHGLVPRDVKAEDEILCSGCELSLSGSAFACSHSDNQCNFYLHESCFHLPRKIQHESHPEHPLKLLPFAPYDVSAFSCSVCPRNGNAFVYHCSACEFDLHVECAFPKETVNGQRRESYADQLRAHSEMQDALAACQLESEIARRGRQAILDSLDPPNVVRRYYYY</sequence>
<accession>A0AA88QRJ7</accession>
<feature type="domain" description="DC1" evidence="2">
    <location>
        <begin position="64"/>
        <end position="111"/>
    </location>
</feature>
<keyword evidence="4" id="KW-1185">Reference proteome</keyword>
<protein>
    <recommendedName>
        <fullName evidence="2">DC1 domain-containing protein</fullName>
    </recommendedName>
</protein>
<evidence type="ECO:0000313" key="3">
    <source>
        <dbReference type="EMBL" id="KAK2971768.1"/>
    </source>
</evidence>
<dbReference type="Proteomes" id="UP001187471">
    <property type="component" value="Unassembled WGS sequence"/>
</dbReference>
<dbReference type="PANTHER" id="PTHR46288">
    <property type="entry name" value="PHORBOL-ESTER/DAG-TYPE DOMAIN-CONTAINING PROTEIN"/>
    <property type="match status" value="1"/>
</dbReference>
<dbReference type="InterPro" id="IPR046349">
    <property type="entry name" value="C1-like_sf"/>
</dbReference>
<gene>
    <name evidence="3" type="ORF">RJ640_001809</name>
</gene>
<dbReference type="EMBL" id="JAVXUO010002558">
    <property type="protein sequence ID" value="KAK2971768.1"/>
    <property type="molecule type" value="Genomic_DNA"/>
</dbReference>
<keyword evidence="1" id="KW-0677">Repeat</keyword>
<dbReference type="SUPFAM" id="SSF57889">
    <property type="entry name" value="Cysteine-rich domain"/>
    <property type="match status" value="1"/>
</dbReference>
<dbReference type="InterPro" id="IPR004146">
    <property type="entry name" value="DC1"/>
</dbReference>
<evidence type="ECO:0000313" key="4">
    <source>
        <dbReference type="Proteomes" id="UP001187471"/>
    </source>
</evidence>
<dbReference type="PANTHER" id="PTHR46288:SF27">
    <property type="entry name" value="CYSTEINE_HISTIDINE-RICH C1 DOMAIN FAMILY PROTEIN"/>
    <property type="match status" value="1"/>
</dbReference>
<name>A0AA88QRJ7_9ASTE</name>
<dbReference type="Pfam" id="PF03107">
    <property type="entry name" value="C1_2"/>
    <property type="match status" value="1"/>
</dbReference>
<evidence type="ECO:0000259" key="2">
    <source>
        <dbReference type="Pfam" id="PF03107"/>
    </source>
</evidence>
<evidence type="ECO:0000256" key="1">
    <source>
        <dbReference type="ARBA" id="ARBA00022737"/>
    </source>
</evidence>
<comment type="caution">
    <text evidence="3">The sequence shown here is derived from an EMBL/GenBank/DDBJ whole genome shotgun (WGS) entry which is preliminary data.</text>
</comment>